<sequence length="68" mass="7839">MDEREKLLSKLCTEKDQSHSTSIDDNDSEEQLLHIDENMRSSDSVPFVEEIVIENTEVSLFDSNKNHS</sequence>
<evidence type="ECO:0000313" key="2">
    <source>
        <dbReference type="EMBL" id="CAF4425580.1"/>
    </source>
</evidence>
<feature type="region of interest" description="Disordered" evidence="1">
    <location>
        <begin position="1"/>
        <end position="29"/>
    </location>
</feature>
<gene>
    <name evidence="2" type="ORF">KXQ929_LOCUS52463</name>
</gene>
<feature type="non-terminal residue" evidence="2">
    <location>
        <position position="68"/>
    </location>
</feature>
<protein>
    <submittedName>
        <fullName evidence="2">Uncharacterized protein</fullName>
    </submittedName>
</protein>
<name>A0A820QRR8_9BILA</name>
<evidence type="ECO:0000313" key="3">
    <source>
        <dbReference type="Proteomes" id="UP000663868"/>
    </source>
</evidence>
<feature type="compositionally biased region" description="Basic and acidic residues" evidence="1">
    <location>
        <begin position="1"/>
        <end position="18"/>
    </location>
</feature>
<proteinExistence type="predicted"/>
<dbReference type="AlphaFoldDB" id="A0A820QRR8"/>
<evidence type="ECO:0000256" key="1">
    <source>
        <dbReference type="SAM" id="MobiDB-lite"/>
    </source>
</evidence>
<reference evidence="2" key="1">
    <citation type="submission" date="2021-02" db="EMBL/GenBank/DDBJ databases">
        <authorList>
            <person name="Nowell W R."/>
        </authorList>
    </citation>
    <scope>NUCLEOTIDE SEQUENCE</scope>
</reference>
<comment type="caution">
    <text evidence="2">The sequence shown here is derived from an EMBL/GenBank/DDBJ whole genome shotgun (WGS) entry which is preliminary data.</text>
</comment>
<accession>A0A820QRR8</accession>
<dbReference type="Proteomes" id="UP000663868">
    <property type="component" value="Unassembled WGS sequence"/>
</dbReference>
<dbReference type="EMBL" id="CAJOBB010027820">
    <property type="protein sequence ID" value="CAF4425580.1"/>
    <property type="molecule type" value="Genomic_DNA"/>
</dbReference>
<organism evidence="2 3">
    <name type="scientific">Adineta steineri</name>
    <dbReference type="NCBI Taxonomy" id="433720"/>
    <lineage>
        <taxon>Eukaryota</taxon>
        <taxon>Metazoa</taxon>
        <taxon>Spiralia</taxon>
        <taxon>Gnathifera</taxon>
        <taxon>Rotifera</taxon>
        <taxon>Eurotatoria</taxon>
        <taxon>Bdelloidea</taxon>
        <taxon>Adinetida</taxon>
        <taxon>Adinetidae</taxon>
        <taxon>Adineta</taxon>
    </lineage>
</organism>